<sequence length="319" mass="36894">MTPKAGIATTIKGCPASILDEFIRYHQSIGFAYFIFFLDDPSEEAPLVWPAANVQFVKTDRDLYNQWQSVNRPGLLKYIETDIIARQILNLEVAFRIFRDLDVKWAVHIDVDEIFYSIRWDNVIDHFIELDYNNIYSVNYPNFEAIPEKINIESYYRDVTLFKRNSSLLTDYQIDALKVYRTENPGRQYFNFYGNGKPAGNILGNIFPVGPHHFSNSMRIKSDSNVVILHYPVCGLQYFIDKYKILGSFPDTWLGQHEIAASLPFHVLSRDTIGATNMDEVIGLYKNNVMLDPEQIAYLLDKGILVRLRDVADRLKTLV</sequence>
<organism evidence="1 2">
    <name type="scientific">Dyadobacter endophyticus</name>
    <dbReference type="NCBI Taxonomy" id="1749036"/>
    <lineage>
        <taxon>Bacteria</taxon>
        <taxon>Pseudomonadati</taxon>
        <taxon>Bacteroidota</taxon>
        <taxon>Cytophagia</taxon>
        <taxon>Cytophagales</taxon>
        <taxon>Spirosomataceae</taxon>
        <taxon>Dyadobacter</taxon>
    </lineage>
</organism>
<evidence type="ECO:0000313" key="1">
    <source>
        <dbReference type="EMBL" id="GGH51247.1"/>
    </source>
</evidence>
<dbReference type="Proteomes" id="UP000600214">
    <property type="component" value="Unassembled WGS sequence"/>
</dbReference>
<accession>A0ABQ1Z8C3</accession>
<reference evidence="2" key="1">
    <citation type="journal article" date="2019" name="Int. J. Syst. Evol. Microbiol.">
        <title>The Global Catalogue of Microorganisms (GCM) 10K type strain sequencing project: providing services to taxonomists for standard genome sequencing and annotation.</title>
        <authorList>
            <consortium name="The Broad Institute Genomics Platform"/>
            <consortium name="The Broad Institute Genome Sequencing Center for Infectious Disease"/>
            <person name="Wu L."/>
            <person name="Ma J."/>
        </authorList>
    </citation>
    <scope>NUCLEOTIDE SEQUENCE [LARGE SCALE GENOMIC DNA]</scope>
    <source>
        <strain evidence="2">CGMCC 1.15288</strain>
    </source>
</reference>
<dbReference type="RefSeq" id="WP_188938487.1">
    <property type="nucleotide sequence ID" value="NZ_BMIA01000005.1"/>
</dbReference>
<dbReference type="PANTHER" id="PTHR46701">
    <property type="entry name" value="GLYCOSYLTRANSFERASE-LIKE KOBITO 1"/>
    <property type="match status" value="1"/>
</dbReference>
<gene>
    <name evidence="1" type="ORF">GCM10007423_54500</name>
</gene>
<proteinExistence type="predicted"/>
<evidence type="ECO:0008006" key="3">
    <source>
        <dbReference type="Google" id="ProtNLM"/>
    </source>
</evidence>
<comment type="caution">
    <text evidence="1">The sequence shown here is derived from an EMBL/GenBank/DDBJ whole genome shotgun (WGS) entry which is preliminary data.</text>
</comment>
<dbReference type="PANTHER" id="PTHR46701:SF7">
    <property type="entry name" value="GLYCOSYLTRANSFERASE-LIKE KOBITO 1"/>
    <property type="match status" value="1"/>
</dbReference>
<keyword evidence="2" id="KW-1185">Reference proteome</keyword>
<name>A0ABQ1Z8C3_9BACT</name>
<protein>
    <recommendedName>
        <fullName evidence="3">Glycosyl transferase family 2</fullName>
    </recommendedName>
</protein>
<dbReference type="InterPro" id="IPR044224">
    <property type="entry name" value="KOBITO1-like"/>
</dbReference>
<evidence type="ECO:0000313" key="2">
    <source>
        <dbReference type="Proteomes" id="UP000600214"/>
    </source>
</evidence>
<dbReference type="EMBL" id="BMIA01000005">
    <property type="protein sequence ID" value="GGH51247.1"/>
    <property type="molecule type" value="Genomic_DNA"/>
</dbReference>